<reference evidence="3" key="1">
    <citation type="journal article" date="2023" name="Science">
        <title>Genome structures resolve the early diversification of teleost fishes.</title>
        <authorList>
            <person name="Parey E."/>
            <person name="Louis A."/>
            <person name="Montfort J."/>
            <person name="Bouchez O."/>
            <person name="Roques C."/>
            <person name="Iampietro C."/>
            <person name="Lluch J."/>
            <person name="Castinel A."/>
            <person name="Donnadieu C."/>
            <person name="Desvignes T."/>
            <person name="Floi Bucao C."/>
            <person name="Jouanno E."/>
            <person name="Wen M."/>
            <person name="Mejri S."/>
            <person name="Dirks R."/>
            <person name="Jansen H."/>
            <person name="Henkel C."/>
            <person name="Chen W.J."/>
            <person name="Zahm M."/>
            <person name="Cabau C."/>
            <person name="Klopp C."/>
            <person name="Thompson A.W."/>
            <person name="Robinson-Rechavi M."/>
            <person name="Braasch I."/>
            <person name="Lecointre G."/>
            <person name="Bobe J."/>
            <person name="Postlethwait J.H."/>
            <person name="Berthelot C."/>
            <person name="Roest Crollius H."/>
            <person name="Guiguen Y."/>
        </authorList>
    </citation>
    <scope>NUCLEOTIDE SEQUENCE</scope>
    <source>
        <strain evidence="3">WJC10195</strain>
    </source>
</reference>
<feature type="domain" description="Reverse transcriptase/retrotransposon-derived protein RNase H-like" evidence="2">
    <location>
        <begin position="43"/>
        <end position="123"/>
    </location>
</feature>
<dbReference type="PANTHER" id="PTHR34072">
    <property type="entry name" value="ENZYMATIC POLYPROTEIN-RELATED"/>
    <property type="match status" value="1"/>
</dbReference>
<protein>
    <recommendedName>
        <fullName evidence="2">Reverse transcriptase/retrotransposon-derived protein RNase H-like domain-containing protein</fullName>
    </recommendedName>
</protein>
<organism evidence="3 4">
    <name type="scientific">Synaphobranchus kaupii</name>
    <name type="common">Kaup's arrowtooth eel</name>
    <dbReference type="NCBI Taxonomy" id="118154"/>
    <lineage>
        <taxon>Eukaryota</taxon>
        <taxon>Metazoa</taxon>
        <taxon>Chordata</taxon>
        <taxon>Craniata</taxon>
        <taxon>Vertebrata</taxon>
        <taxon>Euteleostomi</taxon>
        <taxon>Actinopterygii</taxon>
        <taxon>Neopterygii</taxon>
        <taxon>Teleostei</taxon>
        <taxon>Anguilliformes</taxon>
        <taxon>Synaphobranchidae</taxon>
        <taxon>Synaphobranchus</taxon>
    </lineage>
</organism>
<feature type="compositionally biased region" description="Basic and acidic residues" evidence="1">
    <location>
        <begin position="18"/>
        <end position="36"/>
    </location>
</feature>
<proteinExistence type="predicted"/>
<dbReference type="Gene3D" id="3.30.70.270">
    <property type="match status" value="1"/>
</dbReference>
<keyword evidence="4" id="KW-1185">Reference proteome</keyword>
<evidence type="ECO:0000256" key="1">
    <source>
        <dbReference type="SAM" id="MobiDB-lite"/>
    </source>
</evidence>
<gene>
    <name evidence="3" type="ORF">SKAU_G00233820</name>
</gene>
<dbReference type="AlphaFoldDB" id="A0A9Q1F6L3"/>
<dbReference type="SUPFAM" id="SSF56672">
    <property type="entry name" value="DNA/RNA polymerases"/>
    <property type="match status" value="1"/>
</dbReference>
<dbReference type="InterPro" id="IPR043128">
    <property type="entry name" value="Rev_trsase/Diguanyl_cyclase"/>
</dbReference>
<dbReference type="Pfam" id="PF17919">
    <property type="entry name" value="RT_RNaseH_2"/>
    <property type="match status" value="1"/>
</dbReference>
<dbReference type="FunFam" id="3.10.20.370:FF:000001">
    <property type="entry name" value="Retrovirus-related Pol polyprotein from transposon 17.6-like protein"/>
    <property type="match status" value="1"/>
</dbReference>
<feature type="region of interest" description="Disordered" evidence="1">
    <location>
        <begin position="18"/>
        <end position="42"/>
    </location>
</feature>
<evidence type="ECO:0000313" key="3">
    <source>
        <dbReference type="EMBL" id="KAJ8351906.1"/>
    </source>
</evidence>
<name>A0A9Q1F6L3_SYNKA</name>
<dbReference type="PANTHER" id="PTHR34072:SF52">
    <property type="entry name" value="RIBONUCLEASE H"/>
    <property type="match status" value="1"/>
</dbReference>
<dbReference type="Gene3D" id="3.10.20.370">
    <property type="match status" value="1"/>
</dbReference>
<dbReference type="EMBL" id="JAINUF010000008">
    <property type="protein sequence ID" value="KAJ8351906.1"/>
    <property type="molecule type" value="Genomic_DNA"/>
</dbReference>
<dbReference type="InterPro" id="IPR041577">
    <property type="entry name" value="RT_RNaseH_2"/>
</dbReference>
<dbReference type="OrthoDB" id="441285at2759"/>
<accession>A0A9Q1F6L3</accession>
<sequence>MRKELQYLGHLVSAEEVRTDPQKISKEEKYRGKEAKTPPPFEWTNDCEEAFATLKERLTSAPVLGYPDYSLPFILQTDASGEGLGAVLAQVQDGVERVIAYASRGLNPAETRYPAHTLVFLALK</sequence>
<comment type="caution">
    <text evidence="3">The sequence shown here is derived from an EMBL/GenBank/DDBJ whole genome shotgun (WGS) entry which is preliminary data.</text>
</comment>
<dbReference type="InterPro" id="IPR043502">
    <property type="entry name" value="DNA/RNA_pol_sf"/>
</dbReference>
<evidence type="ECO:0000313" key="4">
    <source>
        <dbReference type="Proteomes" id="UP001152622"/>
    </source>
</evidence>
<dbReference type="Proteomes" id="UP001152622">
    <property type="component" value="Chromosome 8"/>
</dbReference>
<evidence type="ECO:0000259" key="2">
    <source>
        <dbReference type="Pfam" id="PF17919"/>
    </source>
</evidence>